<gene>
    <name evidence="1" type="ORF">EM808_19870</name>
</gene>
<keyword evidence="2" id="KW-1185">Reference proteome</keyword>
<reference evidence="1 2" key="1">
    <citation type="submission" date="2019-01" db="EMBL/GenBank/DDBJ databases">
        <title>Bacillus sp. M5HDSG1-1, whole genome shotgun sequence.</title>
        <authorList>
            <person name="Tuo L."/>
        </authorList>
    </citation>
    <scope>NUCLEOTIDE SEQUENCE [LARGE SCALE GENOMIC DNA]</scope>
    <source>
        <strain evidence="1 2">M5HDSG1-1</strain>
    </source>
</reference>
<protein>
    <submittedName>
        <fullName evidence="1">Uncharacterized protein</fullName>
    </submittedName>
</protein>
<accession>A0A3S2TSM3</accession>
<name>A0A3S2TSM3_9BACI</name>
<dbReference type="EMBL" id="RZTZ01000009">
    <property type="protein sequence ID" value="RVT59552.1"/>
    <property type="molecule type" value="Genomic_DNA"/>
</dbReference>
<evidence type="ECO:0000313" key="2">
    <source>
        <dbReference type="Proteomes" id="UP000288024"/>
    </source>
</evidence>
<proteinExistence type="predicted"/>
<dbReference type="Proteomes" id="UP000288024">
    <property type="component" value="Unassembled WGS sequence"/>
</dbReference>
<comment type="caution">
    <text evidence="1">The sequence shown here is derived from an EMBL/GenBank/DDBJ whole genome shotgun (WGS) entry which is preliminary data.</text>
</comment>
<dbReference type="RefSeq" id="WP_127740001.1">
    <property type="nucleotide sequence ID" value="NZ_CAJCKN010000005.1"/>
</dbReference>
<evidence type="ECO:0000313" key="1">
    <source>
        <dbReference type="EMBL" id="RVT59552.1"/>
    </source>
</evidence>
<sequence>MHIEHIEKSTSWTKYYRDNKLPSTQTYLSVFGTWENLRKELGLNVKKKRDVISKGEIEDVLKKHGKEFKTRKQWDEYAQEHKLPTYKTILKHFTYEEILDFAGKPKQRNFSKEELISLALKHRKSFIGSSMTQWDEYAKEQVLPSSRQFNWIFGSWSEAKHEIRKQAQKKSDR</sequence>
<organism evidence="1 2">
    <name type="scientific">Niallia taxi</name>
    <dbReference type="NCBI Taxonomy" id="2499688"/>
    <lineage>
        <taxon>Bacteria</taxon>
        <taxon>Bacillati</taxon>
        <taxon>Bacillota</taxon>
        <taxon>Bacilli</taxon>
        <taxon>Bacillales</taxon>
        <taxon>Bacillaceae</taxon>
        <taxon>Niallia</taxon>
    </lineage>
</organism>
<dbReference type="GeneID" id="87619063"/>
<dbReference type="AlphaFoldDB" id="A0A3S2TSM3"/>